<dbReference type="Proteomes" id="UP001234178">
    <property type="component" value="Unassembled WGS sequence"/>
</dbReference>
<evidence type="ECO:0000313" key="2">
    <source>
        <dbReference type="Proteomes" id="UP001234178"/>
    </source>
</evidence>
<protein>
    <submittedName>
        <fullName evidence="1">Uncharacterized protein</fullName>
    </submittedName>
</protein>
<dbReference type="EMBL" id="JAOYFB010000002">
    <property type="protein sequence ID" value="KAK4005969.1"/>
    <property type="molecule type" value="Genomic_DNA"/>
</dbReference>
<comment type="caution">
    <text evidence="1">The sequence shown here is derived from an EMBL/GenBank/DDBJ whole genome shotgun (WGS) entry which is preliminary data.</text>
</comment>
<accession>A0ABQ9YZ92</accession>
<proteinExistence type="predicted"/>
<gene>
    <name evidence="1" type="ORF">OUZ56_011092</name>
</gene>
<evidence type="ECO:0000313" key="1">
    <source>
        <dbReference type="EMBL" id="KAK4005969.1"/>
    </source>
</evidence>
<sequence length="68" mass="7892">MILSGSALHHPTIFLALQGDKDYPRTILYHRLRSISKSVPRYLRCQARDRSIVEFVNDRPSSDAKRHT</sequence>
<organism evidence="1 2">
    <name type="scientific">Daphnia magna</name>
    <dbReference type="NCBI Taxonomy" id="35525"/>
    <lineage>
        <taxon>Eukaryota</taxon>
        <taxon>Metazoa</taxon>
        <taxon>Ecdysozoa</taxon>
        <taxon>Arthropoda</taxon>
        <taxon>Crustacea</taxon>
        <taxon>Branchiopoda</taxon>
        <taxon>Diplostraca</taxon>
        <taxon>Cladocera</taxon>
        <taxon>Anomopoda</taxon>
        <taxon>Daphniidae</taxon>
        <taxon>Daphnia</taxon>
    </lineage>
</organism>
<reference evidence="1 2" key="1">
    <citation type="journal article" date="2023" name="Nucleic Acids Res.">
        <title>The hologenome of Daphnia magna reveals possible DNA methylation and microbiome-mediated evolution of the host genome.</title>
        <authorList>
            <person name="Chaturvedi A."/>
            <person name="Li X."/>
            <person name="Dhandapani V."/>
            <person name="Marshall H."/>
            <person name="Kissane S."/>
            <person name="Cuenca-Cambronero M."/>
            <person name="Asole G."/>
            <person name="Calvet F."/>
            <person name="Ruiz-Romero M."/>
            <person name="Marangio P."/>
            <person name="Guigo R."/>
            <person name="Rago D."/>
            <person name="Mirbahai L."/>
            <person name="Eastwood N."/>
            <person name="Colbourne J.K."/>
            <person name="Zhou J."/>
            <person name="Mallon E."/>
            <person name="Orsini L."/>
        </authorList>
    </citation>
    <scope>NUCLEOTIDE SEQUENCE [LARGE SCALE GENOMIC DNA]</scope>
    <source>
        <strain evidence="1">LRV0_1</strain>
    </source>
</reference>
<name>A0ABQ9YZ92_9CRUS</name>
<keyword evidence="2" id="KW-1185">Reference proteome</keyword>